<dbReference type="GO" id="GO:0080120">
    <property type="term" value="P:CAAX-box protein maturation"/>
    <property type="evidence" value="ECO:0007669"/>
    <property type="project" value="UniProtKB-ARBA"/>
</dbReference>
<feature type="transmembrane region" description="Helical" evidence="1">
    <location>
        <begin position="215"/>
        <end position="235"/>
    </location>
</feature>
<evidence type="ECO:0000259" key="2">
    <source>
        <dbReference type="Pfam" id="PF02517"/>
    </source>
</evidence>
<dbReference type="MEROPS" id="G05.004"/>
<dbReference type="GO" id="GO:0004175">
    <property type="term" value="F:endopeptidase activity"/>
    <property type="evidence" value="ECO:0007669"/>
    <property type="project" value="UniProtKB-ARBA"/>
</dbReference>
<dbReference type="STRING" id="479434.Sthe_3185"/>
<dbReference type="InterPro" id="IPR042150">
    <property type="entry name" value="MmRce1-like"/>
</dbReference>
<accession>D1C9U2</accession>
<dbReference type="Proteomes" id="UP000002027">
    <property type="component" value="Chromosome 2"/>
</dbReference>
<dbReference type="eggNOG" id="COG1266">
    <property type="taxonomic scope" value="Bacteria"/>
</dbReference>
<feature type="transmembrane region" description="Helical" evidence="1">
    <location>
        <begin position="12"/>
        <end position="35"/>
    </location>
</feature>
<keyword evidence="1" id="KW-0812">Transmembrane</keyword>
<dbReference type="OrthoDB" id="9777755at2"/>
<dbReference type="InterPro" id="IPR003675">
    <property type="entry name" value="Rce1/LyrA-like_dom"/>
</dbReference>
<dbReference type="PANTHER" id="PTHR35797:SF1">
    <property type="entry name" value="PROTEASE"/>
    <property type="match status" value="1"/>
</dbReference>
<gene>
    <name evidence="3" type="ordered locus">Sthe_3185</name>
</gene>
<name>D1C9U2_SPHTD</name>
<feature type="transmembrane region" description="Helical" evidence="1">
    <location>
        <begin position="47"/>
        <end position="68"/>
    </location>
</feature>
<evidence type="ECO:0000256" key="1">
    <source>
        <dbReference type="SAM" id="Phobius"/>
    </source>
</evidence>
<dbReference type="EMBL" id="CP001824">
    <property type="protein sequence ID" value="ACZ40585.1"/>
    <property type="molecule type" value="Genomic_DNA"/>
</dbReference>
<evidence type="ECO:0000313" key="3">
    <source>
        <dbReference type="EMBL" id="ACZ40585.1"/>
    </source>
</evidence>
<protein>
    <submittedName>
        <fullName evidence="3">Abortive infection protein</fullName>
    </submittedName>
</protein>
<dbReference type="HOGENOM" id="CLU_064706_4_0_0"/>
<reference evidence="4" key="1">
    <citation type="submission" date="2009-11" db="EMBL/GenBank/DDBJ databases">
        <title>The complete chromosome 2 of Sphaerobacter thermophilus DSM 20745.</title>
        <authorList>
            <person name="Lucas S."/>
            <person name="Copeland A."/>
            <person name="Lapidus A."/>
            <person name="Glavina del Rio T."/>
            <person name="Dalin E."/>
            <person name="Tice H."/>
            <person name="Bruce D."/>
            <person name="Goodwin L."/>
            <person name="Pitluck S."/>
            <person name="Kyrpides N."/>
            <person name="Mavromatis K."/>
            <person name="Ivanova N."/>
            <person name="Mikhailova N."/>
            <person name="LaButti K.M."/>
            <person name="Clum A."/>
            <person name="Sun H.I."/>
            <person name="Brettin T."/>
            <person name="Detter J.C."/>
            <person name="Han C."/>
            <person name="Larimer F."/>
            <person name="Land M."/>
            <person name="Hauser L."/>
            <person name="Markowitz V."/>
            <person name="Cheng J.F."/>
            <person name="Hugenholtz P."/>
            <person name="Woyke T."/>
            <person name="Wu D."/>
            <person name="Steenblock K."/>
            <person name="Schneider S."/>
            <person name="Pukall R."/>
            <person name="Goeker M."/>
            <person name="Klenk H.P."/>
            <person name="Eisen J.A."/>
        </authorList>
    </citation>
    <scope>NUCLEOTIDE SEQUENCE [LARGE SCALE GENOMIC DNA]</scope>
    <source>
        <strain evidence="4">ATCC 49802 / DSM 20745 / S 6022</strain>
    </source>
</reference>
<feature type="transmembrane region" description="Helical" evidence="1">
    <location>
        <begin position="189"/>
        <end position="208"/>
    </location>
</feature>
<dbReference type="KEGG" id="sti:Sthe_3185"/>
<dbReference type="PANTHER" id="PTHR35797">
    <property type="entry name" value="PROTEASE-RELATED"/>
    <property type="match status" value="1"/>
</dbReference>
<evidence type="ECO:0000313" key="4">
    <source>
        <dbReference type="Proteomes" id="UP000002027"/>
    </source>
</evidence>
<feature type="transmembrane region" description="Helical" evidence="1">
    <location>
        <begin position="241"/>
        <end position="262"/>
    </location>
</feature>
<dbReference type="Pfam" id="PF02517">
    <property type="entry name" value="Rce1-like"/>
    <property type="match status" value="1"/>
</dbReference>
<dbReference type="RefSeq" id="WP_012873620.1">
    <property type="nucleotide sequence ID" value="NC_013524.1"/>
</dbReference>
<keyword evidence="1" id="KW-0472">Membrane</keyword>
<feature type="domain" description="CAAX prenyl protease 2/Lysostaphin resistance protein A-like" evidence="2">
    <location>
        <begin position="127"/>
        <end position="226"/>
    </location>
</feature>
<reference evidence="3 4" key="2">
    <citation type="journal article" date="2010" name="Stand. Genomic Sci.">
        <title>Complete genome sequence of Desulfohalobium retbaense type strain (HR(100)).</title>
        <authorList>
            <person name="Spring S."/>
            <person name="Nolan M."/>
            <person name="Lapidus A."/>
            <person name="Glavina Del Rio T."/>
            <person name="Copeland A."/>
            <person name="Tice H."/>
            <person name="Cheng J.F."/>
            <person name="Lucas S."/>
            <person name="Land M."/>
            <person name="Chen F."/>
            <person name="Bruce D."/>
            <person name="Goodwin L."/>
            <person name="Pitluck S."/>
            <person name="Ivanova N."/>
            <person name="Mavromatis K."/>
            <person name="Mikhailova N."/>
            <person name="Pati A."/>
            <person name="Chen A."/>
            <person name="Palaniappan K."/>
            <person name="Hauser L."/>
            <person name="Chang Y.J."/>
            <person name="Jeffries C.D."/>
            <person name="Munk C."/>
            <person name="Kiss H."/>
            <person name="Chain P."/>
            <person name="Han C."/>
            <person name="Brettin T."/>
            <person name="Detter J.C."/>
            <person name="Schuler E."/>
            <person name="Goker M."/>
            <person name="Rohde M."/>
            <person name="Bristow J."/>
            <person name="Eisen J.A."/>
            <person name="Markowitz V."/>
            <person name="Hugenholtz P."/>
            <person name="Kyrpides N.C."/>
            <person name="Klenk H.P."/>
        </authorList>
    </citation>
    <scope>NUCLEOTIDE SEQUENCE [LARGE SCALE GENOMIC DNA]</scope>
    <source>
        <strain evidence="4">ATCC 49802 / DSM 20745 / S 6022</strain>
    </source>
</reference>
<proteinExistence type="predicted"/>
<organism evidence="3 4">
    <name type="scientific">Sphaerobacter thermophilus (strain ATCC 49802 / DSM 20745 / KCCM 41009 / NCIMB 13125 / S 6022)</name>
    <dbReference type="NCBI Taxonomy" id="479434"/>
    <lineage>
        <taxon>Bacteria</taxon>
        <taxon>Pseudomonadati</taxon>
        <taxon>Thermomicrobiota</taxon>
        <taxon>Thermomicrobia</taxon>
        <taxon>Sphaerobacterales</taxon>
        <taxon>Sphaerobacterineae</taxon>
        <taxon>Sphaerobacteraceae</taxon>
        <taxon>Sphaerobacter</taxon>
    </lineage>
</organism>
<keyword evidence="1" id="KW-1133">Transmembrane helix</keyword>
<dbReference type="InParanoid" id="D1C9U2"/>
<feature type="transmembrane region" description="Helical" evidence="1">
    <location>
        <begin position="120"/>
        <end position="138"/>
    </location>
</feature>
<keyword evidence="4" id="KW-1185">Reference proteome</keyword>
<dbReference type="AlphaFoldDB" id="D1C9U2"/>
<feature type="transmembrane region" description="Helical" evidence="1">
    <location>
        <begin position="89"/>
        <end position="108"/>
    </location>
</feature>
<sequence>MTNGETSRARGDLAWFICLTIGITWLSYLPIIVAVRRDETVDHNSPVALLGLLAVLAPALTACALAAVRGGRRELRTLLGMAGRWRFPLRWYLVVLVVPFAVLLTGVAVDSLVSGVPPEAWILAPSAQTLATFWIAPLGEDLGWRGYALSRALTRWSPVATSLILGPIWALWHLPMALVPGTAQADQSFLLFTVQVTGATMLFTRVFIATRGSVLAMILMHAAANLSFNVVPVFAHEGGNATRTALISVLYLVAGVVALLTLPRRAERVQPEKASVPAD</sequence>
<feature type="transmembrane region" description="Helical" evidence="1">
    <location>
        <begin position="159"/>
        <end position="177"/>
    </location>
</feature>